<keyword evidence="3" id="KW-1185">Reference proteome</keyword>
<sequence length="196" mass="21603">MRVCLHTTKGLPQTKTHCPLTVLHYAAAEKVSLNPTPRAGWQAAKSITASNRPPESYTASARVAEYINTQLLISASRHQIKRSSKKPLKKLFRCPCAHPSARSPLVLCILRAKRERKNATTPHTHRPSNASGRQRDLPTVDKTQHMNVYKCTRAGPSCQSPYPFQFLASVILSSSVPCLLPASDTDEVRRGRDPGG</sequence>
<evidence type="ECO:0000313" key="3">
    <source>
        <dbReference type="Proteomes" id="UP001519460"/>
    </source>
</evidence>
<comment type="caution">
    <text evidence="2">The sequence shown here is derived from an EMBL/GenBank/DDBJ whole genome shotgun (WGS) entry which is preliminary data.</text>
</comment>
<gene>
    <name evidence="2" type="ORF">BaRGS_00021622</name>
</gene>
<accession>A0ABD0KJ69</accession>
<dbReference type="Proteomes" id="UP001519460">
    <property type="component" value="Unassembled WGS sequence"/>
</dbReference>
<protein>
    <submittedName>
        <fullName evidence="2">Uncharacterized protein</fullName>
    </submittedName>
</protein>
<feature type="region of interest" description="Disordered" evidence="1">
    <location>
        <begin position="117"/>
        <end position="137"/>
    </location>
</feature>
<evidence type="ECO:0000313" key="2">
    <source>
        <dbReference type="EMBL" id="KAK7487127.1"/>
    </source>
</evidence>
<organism evidence="2 3">
    <name type="scientific">Batillaria attramentaria</name>
    <dbReference type="NCBI Taxonomy" id="370345"/>
    <lineage>
        <taxon>Eukaryota</taxon>
        <taxon>Metazoa</taxon>
        <taxon>Spiralia</taxon>
        <taxon>Lophotrochozoa</taxon>
        <taxon>Mollusca</taxon>
        <taxon>Gastropoda</taxon>
        <taxon>Caenogastropoda</taxon>
        <taxon>Sorbeoconcha</taxon>
        <taxon>Cerithioidea</taxon>
        <taxon>Batillariidae</taxon>
        <taxon>Batillaria</taxon>
    </lineage>
</organism>
<dbReference type="EMBL" id="JACVVK020000169">
    <property type="protein sequence ID" value="KAK7487127.1"/>
    <property type="molecule type" value="Genomic_DNA"/>
</dbReference>
<dbReference type="AlphaFoldDB" id="A0ABD0KJ69"/>
<name>A0ABD0KJ69_9CAEN</name>
<reference evidence="2 3" key="1">
    <citation type="journal article" date="2023" name="Sci. Data">
        <title>Genome assembly of the Korean intertidal mud-creeper Batillaria attramentaria.</title>
        <authorList>
            <person name="Patra A.K."/>
            <person name="Ho P.T."/>
            <person name="Jun S."/>
            <person name="Lee S.J."/>
            <person name="Kim Y."/>
            <person name="Won Y.J."/>
        </authorList>
    </citation>
    <scope>NUCLEOTIDE SEQUENCE [LARGE SCALE GENOMIC DNA]</scope>
    <source>
        <strain evidence="2">Wonlab-2016</strain>
    </source>
</reference>
<evidence type="ECO:0000256" key="1">
    <source>
        <dbReference type="SAM" id="MobiDB-lite"/>
    </source>
</evidence>
<feature type="compositionally biased region" description="Polar residues" evidence="1">
    <location>
        <begin position="119"/>
        <end position="132"/>
    </location>
</feature>
<proteinExistence type="predicted"/>